<evidence type="ECO:0000313" key="2">
    <source>
        <dbReference type="EMBL" id="KAH3663066.1"/>
    </source>
</evidence>
<organism evidence="2 3">
    <name type="scientific">Ogataea polymorpha</name>
    <dbReference type="NCBI Taxonomy" id="460523"/>
    <lineage>
        <taxon>Eukaryota</taxon>
        <taxon>Fungi</taxon>
        <taxon>Dikarya</taxon>
        <taxon>Ascomycota</taxon>
        <taxon>Saccharomycotina</taxon>
        <taxon>Pichiomycetes</taxon>
        <taxon>Pichiales</taxon>
        <taxon>Pichiaceae</taxon>
        <taxon>Ogataea</taxon>
    </lineage>
</organism>
<dbReference type="AlphaFoldDB" id="A0A9P8T2S4"/>
<keyword evidence="1" id="KW-1133">Transmembrane helix</keyword>
<reference evidence="2" key="1">
    <citation type="journal article" date="2021" name="Open Biol.">
        <title>Shared evolutionary footprints suggest mitochondrial oxidative damage underlies multiple complex I losses in fungi.</title>
        <authorList>
            <person name="Schikora-Tamarit M.A."/>
            <person name="Marcet-Houben M."/>
            <person name="Nosek J."/>
            <person name="Gabaldon T."/>
        </authorList>
    </citation>
    <scope>NUCLEOTIDE SEQUENCE</scope>
    <source>
        <strain evidence="2">NCAIM Y.01608</strain>
    </source>
</reference>
<name>A0A9P8T2S4_9ASCO</name>
<protein>
    <recommendedName>
        <fullName evidence="4">Yippee domain-containing protein</fullName>
    </recommendedName>
</protein>
<accession>A0A9P8T2S4</accession>
<reference evidence="2" key="2">
    <citation type="submission" date="2021-01" db="EMBL/GenBank/DDBJ databases">
        <authorList>
            <person name="Schikora-Tamarit M.A."/>
        </authorList>
    </citation>
    <scope>NUCLEOTIDE SEQUENCE</scope>
    <source>
        <strain evidence="2">NCAIM Y.01608</strain>
    </source>
</reference>
<keyword evidence="3" id="KW-1185">Reference proteome</keyword>
<evidence type="ECO:0000313" key="3">
    <source>
        <dbReference type="Proteomes" id="UP000788993"/>
    </source>
</evidence>
<dbReference type="EMBL" id="JAEUBD010001266">
    <property type="protein sequence ID" value="KAH3663066.1"/>
    <property type="molecule type" value="Genomic_DNA"/>
</dbReference>
<evidence type="ECO:0008006" key="4">
    <source>
        <dbReference type="Google" id="ProtNLM"/>
    </source>
</evidence>
<evidence type="ECO:0000256" key="1">
    <source>
        <dbReference type="SAM" id="Phobius"/>
    </source>
</evidence>
<gene>
    <name evidence="2" type="ORF">OGATHE_004642</name>
</gene>
<keyword evidence="1" id="KW-0812">Transmembrane</keyword>
<dbReference type="Proteomes" id="UP000788993">
    <property type="component" value="Unassembled WGS sequence"/>
</dbReference>
<proteinExistence type="predicted"/>
<comment type="caution">
    <text evidence="2">The sequence shown here is derived from an EMBL/GenBank/DDBJ whole genome shotgun (WGS) entry which is preliminary data.</text>
</comment>
<sequence>MQASKKITNSLGWSTNDWKMIRGRGGRYVGCVTCGSSLSAKFINATNCLYEVRIGWFVFDFGTTARSARSNSGSGLYFPVKTSIKSKLHSFGRLSRNHFTLSIKTRRRSSTGKVRMYFIVKLGFFMSCSCISTTADGSLNFFAMLAART</sequence>
<keyword evidence="1" id="KW-0472">Membrane</keyword>
<feature type="transmembrane region" description="Helical" evidence="1">
    <location>
        <begin position="114"/>
        <end position="135"/>
    </location>
</feature>